<dbReference type="PANTHER" id="PTHR30483:SF6">
    <property type="entry name" value="PERIPLASMIC BINDING PROTEIN OF ABC TRANSPORTER FOR NATURAL AMINO ACIDS"/>
    <property type="match status" value="1"/>
</dbReference>
<dbReference type="Gene3D" id="3.40.50.2300">
    <property type="match status" value="2"/>
</dbReference>
<dbReference type="EMBL" id="JBHLZU010000027">
    <property type="protein sequence ID" value="MFB9908703.1"/>
    <property type="molecule type" value="Genomic_DNA"/>
</dbReference>
<feature type="region of interest" description="Disordered" evidence="1">
    <location>
        <begin position="1018"/>
        <end position="1046"/>
    </location>
</feature>
<name>A0ABV6A6J2_9PSEU</name>
<feature type="compositionally biased region" description="Basic and acidic residues" evidence="1">
    <location>
        <begin position="1018"/>
        <end position="1038"/>
    </location>
</feature>
<dbReference type="PANTHER" id="PTHR30483">
    <property type="entry name" value="LEUCINE-SPECIFIC-BINDING PROTEIN"/>
    <property type="match status" value="1"/>
</dbReference>
<dbReference type="RefSeq" id="WP_377860642.1">
    <property type="nucleotide sequence ID" value="NZ_JBHLZU010000027.1"/>
</dbReference>
<organism evidence="2 3">
    <name type="scientific">Allokutzneria oryzae</name>
    <dbReference type="NCBI Taxonomy" id="1378989"/>
    <lineage>
        <taxon>Bacteria</taxon>
        <taxon>Bacillati</taxon>
        <taxon>Actinomycetota</taxon>
        <taxon>Actinomycetes</taxon>
        <taxon>Pseudonocardiales</taxon>
        <taxon>Pseudonocardiaceae</taxon>
        <taxon>Allokutzneria</taxon>
    </lineage>
</organism>
<keyword evidence="3" id="KW-1185">Reference proteome</keyword>
<dbReference type="SUPFAM" id="SSF53822">
    <property type="entry name" value="Periplasmic binding protein-like I"/>
    <property type="match status" value="1"/>
</dbReference>
<accession>A0ABV6A6J2</accession>
<reference evidence="2 3" key="1">
    <citation type="submission" date="2024-09" db="EMBL/GenBank/DDBJ databases">
        <authorList>
            <person name="Sun Q."/>
            <person name="Mori K."/>
        </authorList>
    </citation>
    <scope>NUCLEOTIDE SEQUENCE [LARGE SCALE GENOMIC DNA]</scope>
    <source>
        <strain evidence="2 3">TBRC 7907</strain>
    </source>
</reference>
<evidence type="ECO:0000256" key="1">
    <source>
        <dbReference type="SAM" id="MobiDB-lite"/>
    </source>
</evidence>
<comment type="caution">
    <text evidence="2">The sequence shown here is derived from an EMBL/GenBank/DDBJ whole genome shotgun (WGS) entry which is preliminary data.</text>
</comment>
<protein>
    <recommendedName>
        <fullName evidence="4">ABC transporter substrate-binding protein</fullName>
    </recommendedName>
</protein>
<evidence type="ECO:0000313" key="2">
    <source>
        <dbReference type="EMBL" id="MFB9908703.1"/>
    </source>
</evidence>
<dbReference type="InterPro" id="IPR051010">
    <property type="entry name" value="BCAA_transport"/>
</dbReference>
<evidence type="ECO:0008006" key="4">
    <source>
        <dbReference type="Google" id="ProtNLM"/>
    </source>
</evidence>
<dbReference type="InterPro" id="IPR027417">
    <property type="entry name" value="P-loop_NTPase"/>
</dbReference>
<dbReference type="Proteomes" id="UP001589693">
    <property type="component" value="Unassembled WGS sequence"/>
</dbReference>
<dbReference type="SUPFAM" id="SSF52540">
    <property type="entry name" value="P-loop containing nucleoside triphosphate hydrolases"/>
    <property type="match status" value="1"/>
</dbReference>
<dbReference type="InterPro" id="IPR028082">
    <property type="entry name" value="Peripla_BP_I"/>
</dbReference>
<gene>
    <name evidence="2" type="ORF">ACFFQA_32605</name>
</gene>
<proteinExistence type="predicted"/>
<sequence>MTQGQGGQRWGRRTVLEPEIGLVGRDATAALVESLIDRRTRVPLPVVVAFGPGGSGKTMLLDHVERRCRPSVPLARVDLDETGSKSCRDVLDVVFNQLRRYSHPQFGRLRLARYELARAVLSGGPPADTDPLRAARELIAGNARALPKVADAVSTVAEASPAQWLGKLLGPVTRWLVTLAAVLPSWLRWLLAGHRQAAVLRWYEKEAGQHLLGMSPGCKVDAVISQLWHLVDSEERRDRVALDRFLVAAFTADLAAAYRWRRHRKVNCVLLLDGADLLSPVELNLFPPNRPVPPAPPADVVELLAEARLRHPDLPLLVIATKQSTPDVEDVPLPPELAGEYGGEPSPVDTARALYWGWRRRFERLKGTGSAYLPVRLRPFSQEETGQFLSEWTQRRAGTVERSSLVAELHEVTHGHPLAVRLAIQVVDRRYARDRVVPPVRSVFAQRMPRSQSDAELTETVGEYLMLRFLQRFRDSDLSQRTLTRQLLARLAAPRRLDVQTIRLLVPDRDADEIWTSLSTYSFVTLSPDCGHLEFHPLLRDLLAEELLRTNGNVDFTHDQVHRVLRDYYGRLGKHADRLYHSLALGDTRAVALYLSPRIAQWHGRWAAELEAIAEAPYRDDVDTPPLRAGLGWFKGPRVRRVEELVRATWRLRSRTGTAVRGGELFHDVLDGYRSLNADDDPSVARQLARYRALVHASQDGKAAKPLRQLPEYCAGTGRHPYPRVWPPRHAIRKSLAMTTVVLLVLYGAVYVRHALVHCDREGPLAFGTVAGTLLDDSGVLSNVDGECVGVTSGSGTFLADESTAGDDDREVAELTRLIQVQNDQVLKQAGGTNGRPYVTIVVATMLSSTERPKRDLSAGVNELRGAYLAQRDWNRFGTSTLQRGFLIRLLPANFGGDSEHAEYTAAQIRRLAESDPTVIAVSGMGQTRDATVRAAELLGTATDTWAGIPMMGSAPSGNTFSGKPYFFRVAPTNSRQAQVAIQWAVTARPFRGRQPFLVYNPTDRYSRELKEDYQRELEKEQLKPEPELRPGIEKPYEAGKAGTASTLHTRVQEICEENPPDLPGPMIVYSGRANEMPTLLDELSRSSCREEAIVLGGDDLSQLETAGFRDLAGRENYADERLFFTTFGPTKEGWEQRGNGKLDPEVERFFADHAAVEKEQRAHNGPAFRSGPNGHVMLSYDAVHLLLAATERARTDEHGVPNRHQVYQALRETTGTLVYSGVTGKVDFGAPDRALGRGGANPRDKLVVVQEVVKQDGHLVSSYLTSHGR</sequence>
<evidence type="ECO:0000313" key="3">
    <source>
        <dbReference type="Proteomes" id="UP001589693"/>
    </source>
</evidence>